<dbReference type="Proteomes" id="UP000253551">
    <property type="component" value="Unassembled WGS sequence"/>
</dbReference>
<protein>
    <submittedName>
        <fullName evidence="2">Uncharacterized protein</fullName>
    </submittedName>
</protein>
<feature type="transmembrane region" description="Helical" evidence="1">
    <location>
        <begin position="147"/>
        <end position="168"/>
    </location>
</feature>
<keyword evidence="1" id="KW-0812">Transmembrane</keyword>
<evidence type="ECO:0000256" key="1">
    <source>
        <dbReference type="SAM" id="Phobius"/>
    </source>
</evidence>
<organism evidence="2 3">
    <name type="scientific">Rhizopus stolonifer</name>
    <name type="common">Rhizopus nigricans</name>
    <dbReference type="NCBI Taxonomy" id="4846"/>
    <lineage>
        <taxon>Eukaryota</taxon>
        <taxon>Fungi</taxon>
        <taxon>Fungi incertae sedis</taxon>
        <taxon>Mucoromycota</taxon>
        <taxon>Mucoromycotina</taxon>
        <taxon>Mucoromycetes</taxon>
        <taxon>Mucorales</taxon>
        <taxon>Mucorineae</taxon>
        <taxon>Rhizopodaceae</taxon>
        <taxon>Rhizopus</taxon>
    </lineage>
</organism>
<reference evidence="2 3" key="1">
    <citation type="journal article" date="2018" name="G3 (Bethesda)">
        <title>Phylogenetic and Phylogenomic Definition of Rhizopus Species.</title>
        <authorList>
            <person name="Gryganskyi A.P."/>
            <person name="Golan J."/>
            <person name="Dolatabadi S."/>
            <person name="Mondo S."/>
            <person name="Robb S."/>
            <person name="Idnurm A."/>
            <person name="Muszewska A."/>
            <person name="Steczkiewicz K."/>
            <person name="Masonjones S."/>
            <person name="Liao H.L."/>
            <person name="Gajdeczka M.T."/>
            <person name="Anike F."/>
            <person name="Vuek A."/>
            <person name="Anishchenko I.M."/>
            <person name="Voigt K."/>
            <person name="de Hoog G.S."/>
            <person name="Smith M.E."/>
            <person name="Heitman J."/>
            <person name="Vilgalys R."/>
            <person name="Stajich J.E."/>
        </authorList>
    </citation>
    <scope>NUCLEOTIDE SEQUENCE [LARGE SCALE GENOMIC DNA]</scope>
    <source>
        <strain evidence="2 3">LSU 92-RS-03</strain>
    </source>
</reference>
<gene>
    <name evidence="2" type="ORF">CU098_004204</name>
</gene>
<name>A0A367IL60_RHIST</name>
<feature type="transmembrane region" description="Helical" evidence="1">
    <location>
        <begin position="117"/>
        <end position="135"/>
    </location>
</feature>
<dbReference type="EMBL" id="PJQM01007258">
    <property type="protein sequence ID" value="RCH78422.1"/>
    <property type="molecule type" value="Genomic_DNA"/>
</dbReference>
<dbReference type="AlphaFoldDB" id="A0A367IL60"/>
<evidence type="ECO:0000313" key="2">
    <source>
        <dbReference type="EMBL" id="RCH78422.1"/>
    </source>
</evidence>
<proteinExistence type="predicted"/>
<dbReference type="OrthoDB" id="2446850at2759"/>
<keyword evidence="1" id="KW-1133">Transmembrane helix</keyword>
<feature type="transmembrane region" description="Helical" evidence="1">
    <location>
        <begin position="20"/>
        <end position="37"/>
    </location>
</feature>
<evidence type="ECO:0000313" key="3">
    <source>
        <dbReference type="Proteomes" id="UP000253551"/>
    </source>
</evidence>
<keyword evidence="3" id="KW-1185">Reference proteome</keyword>
<sequence>MDSQQANISSFVQDGYVRGSWIAFFTLWVLWGLSYFIRHAFGRTGYPTNTTNAATAEDPEAQAATAGTTGKKKFGSGIMNSSMADRLARSHEILFENTLLLLSVLVLNTLGVGSTRAVMILAWIFFAFTALDAFTEIGVNHHFIRMVFNLLFFAITLAIGGLAFHYGWHHTTSVF</sequence>
<feature type="transmembrane region" description="Helical" evidence="1">
    <location>
        <begin position="93"/>
        <end position="111"/>
    </location>
</feature>
<accession>A0A367IL60</accession>
<keyword evidence="1" id="KW-0472">Membrane</keyword>
<comment type="caution">
    <text evidence="2">The sequence shown here is derived from an EMBL/GenBank/DDBJ whole genome shotgun (WGS) entry which is preliminary data.</text>
</comment>